<dbReference type="RefSeq" id="XP_043037221.1">
    <property type="nucleotide sequence ID" value="XM_043177484.1"/>
</dbReference>
<gene>
    <name evidence="3" type="ORF">BT62DRAFT_1008782</name>
</gene>
<feature type="transmembrane region" description="Helical" evidence="2">
    <location>
        <begin position="144"/>
        <end position="168"/>
    </location>
</feature>
<keyword evidence="2" id="KW-0472">Membrane</keyword>
<evidence type="ECO:0000313" key="4">
    <source>
        <dbReference type="Proteomes" id="UP000812287"/>
    </source>
</evidence>
<dbReference type="EMBL" id="MU250543">
    <property type="protein sequence ID" value="KAG7443721.1"/>
    <property type="molecule type" value="Genomic_DNA"/>
</dbReference>
<dbReference type="GeneID" id="66099771"/>
<dbReference type="Proteomes" id="UP000812287">
    <property type="component" value="Unassembled WGS sequence"/>
</dbReference>
<reference evidence="3" key="1">
    <citation type="submission" date="2020-11" db="EMBL/GenBank/DDBJ databases">
        <title>Adaptations for nitrogen fixation in a non-lichenized fungal sporocarp promotes dispersal by wood-feeding termites.</title>
        <authorList>
            <consortium name="DOE Joint Genome Institute"/>
            <person name="Koch R.A."/>
            <person name="Yoon G."/>
            <person name="Arayal U."/>
            <person name="Lail K."/>
            <person name="Amirebrahimi M."/>
            <person name="Labutti K."/>
            <person name="Lipzen A."/>
            <person name="Riley R."/>
            <person name="Barry K."/>
            <person name="Henrissat B."/>
            <person name="Grigoriev I.V."/>
            <person name="Herr J.R."/>
            <person name="Aime M.C."/>
        </authorList>
    </citation>
    <scope>NUCLEOTIDE SEQUENCE</scope>
    <source>
        <strain evidence="3">MCA 3950</strain>
    </source>
</reference>
<evidence type="ECO:0000313" key="3">
    <source>
        <dbReference type="EMBL" id="KAG7443721.1"/>
    </source>
</evidence>
<proteinExistence type="predicted"/>
<keyword evidence="4" id="KW-1185">Reference proteome</keyword>
<keyword evidence="2" id="KW-1133">Transmembrane helix</keyword>
<feature type="compositionally biased region" description="Polar residues" evidence="1">
    <location>
        <begin position="54"/>
        <end position="63"/>
    </location>
</feature>
<feature type="transmembrane region" description="Helical" evidence="2">
    <location>
        <begin position="109"/>
        <end position="132"/>
    </location>
</feature>
<protein>
    <submittedName>
        <fullName evidence="3">Uncharacterized protein</fullName>
    </submittedName>
</protein>
<accession>A0A9P8AQD0</accession>
<evidence type="ECO:0000256" key="2">
    <source>
        <dbReference type="SAM" id="Phobius"/>
    </source>
</evidence>
<dbReference type="AlphaFoldDB" id="A0A9P8AQD0"/>
<evidence type="ECO:0000256" key="1">
    <source>
        <dbReference type="SAM" id="MobiDB-lite"/>
    </source>
</evidence>
<keyword evidence="2" id="KW-0812">Transmembrane</keyword>
<feature type="region of interest" description="Disordered" evidence="1">
    <location>
        <begin position="50"/>
        <end position="75"/>
    </location>
</feature>
<comment type="caution">
    <text evidence="3">The sequence shown here is derived from an EMBL/GenBank/DDBJ whole genome shotgun (WGS) entry which is preliminary data.</text>
</comment>
<organism evidence="3 4">
    <name type="scientific">Guyanagaster necrorhizus</name>
    <dbReference type="NCBI Taxonomy" id="856835"/>
    <lineage>
        <taxon>Eukaryota</taxon>
        <taxon>Fungi</taxon>
        <taxon>Dikarya</taxon>
        <taxon>Basidiomycota</taxon>
        <taxon>Agaricomycotina</taxon>
        <taxon>Agaricomycetes</taxon>
        <taxon>Agaricomycetidae</taxon>
        <taxon>Agaricales</taxon>
        <taxon>Marasmiineae</taxon>
        <taxon>Physalacriaceae</taxon>
        <taxon>Guyanagaster</taxon>
    </lineage>
</organism>
<name>A0A9P8AQD0_9AGAR</name>
<sequence length="199" mass="21972">MVYYLESFFTPGREKLCATGFVVERSPPKPWDGGITSAGKLAADMPRWGDPSHSPVSLQTRQGPETAKTPKNRSHDAGRACVSGYIYKYGILCEASYCSLTQPRSFQLAMLHFVSECVLIILIAYPILFFLVEQHLCLAHLTPILLLGLTVTSTLVISAMLNWILVLWGETEEGEDMSCCREKAEVLSSENNSIPEGVV</sequence>